<evidence type="ECO:0000256" key="1">
    <source>
        <dbReference type="ARBA" id="ARBA00004141"/>
    </source>
</evidence>
<dbReference type="InterPro" id="IPR044878">
    <property type="entry name" value="UbiA_sf"/>
</dbReference>
<comment type="caution">
    <text evidence="10">The sequence shown here is derived from an EMBL/GenBank/DDBJ whole genome shotgun (WGS) entry which is preliminary data.</text>
</comment>
<evidence type="ECO:0000256" key="8">
    <source>
        <dbReference type="HAMAP-Rule" id="MF_01937"/>
    </source>
</evidence>
<dbReference type="EC" id="2.5.1.74" evidence="8 9"/>
<feature type="transmembrane region" description="Helical" evidence="8">
    <location>
        <begin position="82"/>
        <end position="101"/>
    </location>
</feature>
<dbReference type="UniPathway" id="UPA00079">
    <property type="reaction ID" value="UER00168"/>
</dbReference>
<comment type="catalytic activity">
    <reaction evidence="8">
        <text>an all-trans-polyprenyl diphosphate + 1,4-dihydroxy-2-naphthoate + H(+) = a 2-demethylmenaquinol + CO2 + diphosphate</text>
        <dbReference type="Rhea" id="RHEA:26478"/>
        <dbReference type="Rhea" id="RHEA-COMP:9563"/>
        <dbReference type="Rhea" id="RHEA-COMP:9564"/>
        <dbReference type="ChEBI" id="CHEBI:11173"/>
        <dbReference type="ChEBI" id="CHEBI:15378"/>
        <dbReference type="ChEBI" id="CHEBI:16526"/>
        <dbReference type="ChEBI" id="CHEBI:33019"/>
        <dbReference type="ChEBI" id="CHEBI:55437"/>
        <dbReference type="ChEBI" id="CHEBI:58914"/>
        <dbReference type="EC" id="2.5.1.74"/>
    </reaction>
</comment>
<dbReference type="HAMAP" id="MF_01937">
    <property type="entry name" value="MenA_1"/>
    <property type="match status" value="1"/>
</dbReference>
<gene>
    <name evidence="8" type="primary">menA</name>
    <name evidence="10" type="ORF">FHX76_001977</name>
</gene>
<feature type="transmembrane region" description="Helical" evidence="8">
    <location>
        <begin position="309"/>
        <end position="331"/>
    </location>
</feature>
<dbReference type="GO" id="GO:0005886">
    <property type="term" value="C:plasma membrane"/>
    <property type="evidence" value="ECO:0007669"/>
    <property type="project" value="UniProtKB-SubCell"/>
</dbReference>
<dbReference type="GO" id="GO:0042371">
    <property type="term" value="P:vitamin K biosynthetic process"/>
    <property type="evidence" value="ECO:0007669"/>
    <property type="project" value="TreeGrafter"/>
</dbReference>
<dbReference type="RefSeq" id="WP_386761864.1">
    <property type="nucleotide sequence ID" value="NZ_JAAMOX010000002.1"/>
</dbReference>
<dbReference type="PANTHER" id="PTHR13929">
    <property type="entry name" value="1,4-DIHYDROXY-2-NAPHTHOATE OCTAPRENYLTRANSFERASE"/>
    <property type="match status" value="1"/>
</dbReference>
<dbReference type="InterPro" id="IPR000537">
    <property type="entry name" value="UbiA_prenyltransferase"/>
</dbReference>
<dbReference type="PANTHER" id="PTHR13929:SF0">
    <property type="entry name" value="UBIA PRENYLTRANSFERASE DOMAIN-CONTAINING PROTEIN 1"/>
    <property type="match status" value="1"/>
</dbReference>
<evidence type="ECO:0000313" key="10">
    <source>
        <dbReference type="EMBL" id="NIH54081.1"/>
    </source>
</evidence>
<organism evidence="10 11">
    <name type="scientific">Lysinibacter cavernae</name>
    <dbReference type="NCBI Taxonomy" id="1640652"/>
    <lineage>
        <taxon>Bacteria</taxon>
        <taxon>Bacillati</taxon>
        <taxon>Actinomycetota</taxon>
        <taxon>Actinomycetes</taxon>
        <taxon>Micrococcales</taxon>
        <taxon>Microbacteriaceae</taxon>
        <taxon>Lysinibacter</taxon>
    </lineage>
</organism>
<keyword evidence="4 8" id="KW-0808">Transferase</keyword>
<comment type="subcellular location">
    <subcellularLocation>
        <location evidence="8">Cell membrane</location>
        <topology evidence="8">Multi-pass membrane protein</topology>
    </subcellularLocation>
    <subcellularLocation>
        <location evidence="1">Membrane</location>
        <topology evidence="1">Multi-pass membrane protein</topology>
    </subcellularLocation>
</comment>
<dbReference type="NCBIfam" id="NF004751">
    <property type="entry name" value="PRK06080.1-3"/>
    <property type="match status" value="1"/>
</dbReference>
<evidence type="ECO:0000256" key="5">
    <source>
        <dbReference type="ARBA" id="ARBA00022692"/>
    </source>
</evidence>
<proteinExistence type="inferred from homology"/>
<dbReference type="PIRSF" id="PIRSF005355">
    <property type="entry name" value="UBIAD1"/>
    <property type="match status" value="1"/>
</dbReference>
<accession>A0A7X5TSZ9</accession>
<comment type="similarity">
    <text evidence="8">Belongs to the MenA family. Type 1 subfamily.</text>
</comment>
<feature type="transmembrane region" description="Helical" evidence="8">
    <location>
        <begin position="188"/>
        <end position="209"/>
    </location>
</feature>
<dbReference type="Pfam" id="PF01040">
    <property type="entry name" value="UbiA"/>
    <property type="match status" value="1"/>
</dbReference>
<dbReference type="Proteomes" id="UP000541033">
    <property type="component" value="Unassembled WGS sequence"/>
</dbReference>
<dbReference type="AlphaFoldDB" id="A0A7X5TSZ9"/>
<evidence type="ECO:0000256" key="3">
    <source>
        <dbReference type="ARBA" id="ARBA00022475"/>
    </source>
</evidence>
<dbReference type="EMBL" id="JAAMOX010000002">
    <property type="protein sequence ID" value="NIH54081.1"/>
    <property type="molecule type" value="Genomic_DNA"/>
</dbReference>
<sequence length="332" mass="35326">MASNSRKRSLQAQRLAEVKARSAHAKKASGKGHHIRVSPQHRTPATFGDWVSGLRARTLPLAIAPVALGAGIAYMLKSFDLTLSLLALVVALALQIGVNFANDYSDGIRGTDAHRVGPQRLTASGKAKPKTVLTVALCWFAIAAIAGLVIVIITGHWWMLAVGAVALLAAWFYTGGKRPYGYAGLGELMVFIFFGLVATIGTVYIQSTVIPQEAWLGAVSIGLLAVATLLANNIRDIQTDTVAGKRTLSVRIGDRASRILYVVCMLLPFVGTVILAFAYPLAYIVFFVLLLVLPACLIMLTAKTPKELILVLKLTTLSSLAFGVAMGAAIAF</sequence>
<comment type="function">
    <text evidence="8">Conversion of 1,4-dihydroxy-2-naphthoate (DHNA) to demethylmenaquinone (DMK).</text>
</comment>
<keyword evidence="5 8" id="KW-0812">Transmembrane</keyword>
<comment type="pathway">
    <text evidence="8">Quinol/quinone metabolism; menaquinone biosynthesis; menaquinol from 1,4-dihydroxy-2-naphthoate: step 1/2.</text>
</comment>
<feature type="transmembrane region" description="Helical" evidence="8">
    <location>
        <begin position="132"/>
        <end position="151"/>
    </location>
</feature>
<keyword evidence="3 8" id="KW-1003">Cell membrane</keyword>
<reference evidence="10 11" key="1">
    <citation type="submission" date="2020-02" db="EMBL/GenBank/DDBJ databases">
        <title>Sequencing the genomes of 1000 actinobacteria strains.</title>
        <authorList>
            <person name="Klenk H.-P."/>
        </authorList>
    </citation>
    <scope>NUCLEOTIDE SEQUENCE [LARGE SCALE GENOMIC DNA]</scope>
    <source>
        <strain evidence="10 11">DSM 27960</strain>
    </source>
</reference>
<dbReference type="InterPro" id="IPR004657">
    <property type="entry name" value="MenA"/>
</dbReference>
<dbReference type="GO" id="GO:0046428">
    <property type="term" value="F:1,4-dihydroxy-2-naphthoate polyprenyltransferase activity"/>
    <property type="evidence" value="ECO:0007669"/>
    <property type="project" value="UniProtKB-UniRule"/>
</dbReference>
<evidence type="ECO:0000256" key="9">
    <source>
        <dbReference type="NCBIfam" id="TIGR00751"/>
    </source>
</evidence>
<feature type="transmembrane region" description="Helical" evidence="8">
    <location>
        <begin position="283"/>
        <end position="302"/>
    </location>
</feature>
<keyword evidence="6 8" id="KW-1133">Transmembrane helix</keyword>
<feature type="transmembrane region" description="Helical" evidence="8">
    <location>
        <begin position="59"/>
        <end position="76"/>
    </location>
</feature>
<evidence type="ECO:0000256" key="7">
    <source>
        <dbReference type="ARBA" id="ARBA00023136"/>
    </source>
</evidence>
<evidence type="ECO:0000256" key="2">
    <source>
        <dbReference type="ARBA" id="ARBA00022428"/>
    </source>
</evidence>
<keyword evidence="7 8" id="KW-0472">Membrane</keyword>
<dbReference type="CDD" id="cd13962">
    <property type="entry name" value="PT_UbiA_UBIAD1"/>
    <property type="match status" value="1"/>
</dbReference>
<keyword evidence="2 8" id="KW-0474">Menaquinone biosynthesis</keyword>
<keyword evidence="11" id="KW-1185">Reference proteome</keyword>
<feature type="transmembrane region" description="Helical" evidence="8">
    <location>
        <begin position="157"/>
        <end position="176"/>
    </location>
</feature>
<evidence type="ECO:0000256" key="6">
    <source>
        <dbReference type="ARBA" id="ARBA00022989"/>
    </source>
</evidence>
<feature type="transmembrane region" description="Helical" evidence="8">
    <location>
        <begin position="215"/>
        <end position="235"/>
    </location>
</feature>
<name>A0A7X5TSZ9_9MICO</name>
<dbReference type="GO" id="GO:0009234">
    <property type="term" value="P:menaquinone biosynthetic process"/>
    <property type="evidence" value="ECO:0007669"/>
    <property type="project" value="UniProtKB-UniRule"/>
</dbReference>
<dbReference type="NCBIfam" id="TIGR00751">
    <property type="entry name" value="menA"/>
    <property type="match status" value="1"/>
</dbReference>
<protein>
    <recommendedName>
        <fullName evidence="8 9">1,4-dihydroxy-2-naphthoate octaprenyltransferase</fullName>
        <shortName evidence="8">DHNA-octaprenyltransferase</shortName>
        <ecNumber evidence="8 9">2.5.1.74</ecNumber>
    </recommendedName>
</protein>
<feature type="transmembrane region" description="Helical" evidence="8">
    <location>
        <begin position="256"/>
        <end position="277"/>
    </location>
</feature>
<evidence type="ECO:0000313" key="11">
    <source>
        <dbReference type="Proteomes" id="UP000541033"/>
    </source>
</evidence>
<dbReference type="InterPro" id="IPR026046">
    <property type="entry name" value="UBIAD1"/>
</dbReference>
<dbReference type="Gene3D" id="1.10.357.140">
    <property type="entry name" value="UbiA prenyltransferase"/>
    <property type="match status" value="1"/>
</dbReference>
<evidence type="ECO:0000256" key="4">
    <source>
        <dbReference type="ARBA" id="ARBA00022679"/>
    </source>
</evidence>